<name>A0A0K6I5V1_9HYPH</name>
<dbReference type="Pfam" id="PF13747">
    <property type="entry name" value="DUF4164"/>
    <property type="match status" value="1"/>
</dbReference>
<keyword evidence="3" id="KW-1185">Reference proteome</keyword>
<feature type="coiled-coil region" evidence="1">
    <location>
        <begin position="47"/>
        <end position="88"/>
    </location>
</feature>
<dbReference type="RefSeq" id="WP_055456410.1">
    <property type="nucleotide sequence ID" value="NZ_CYHE01000010.1"/>
</dbReference>
<organism evidence="2 3">
    <name type="scientific">Pannonibacter indicus</name>
    <dbReference type="NCBI Taxonomy" id="466044"/>
    <lineage>
        <taxon>Bacteria</taxon>
        <taxon>Pseudomonadati</taxon>
        <taxon>Pseudomonadota</taxon>
        <taxon>Alphaproteobacteria</taxon>
        <taxon>Hyphomicrobiales</taxon>
        <taxon>Stappiaceae</taxon>
        <taxon>Pannonibacter</taxon>
    </lineage>
</organism>
<evidence type="ECO:0000313" key="3">
    <source>
        <dbReference type="Proteomes" id="UP000183900"/>
    </source>
</evidence>
<dbReference type="InterPro" id="IPR025310">
    <property type="entry name" value="DUF4164"/>
</dbReference>
<dbReference type="AlphaFoldDB" id="A0A0K6I5V1"/>
<sequence length="98" mass="10572">MAELGSGHSQSLDAALTRLAAAISHLETSVGRRLDGDHSLNALHDDIQRLGEDRSQLAMNLDKAEARAQSLEDANREVSRRLVSAMETIRSVLEAHGG</sequence>
<protein>
    <recommendedName>
        <fullName evidence="4">DUF4164 family protein</fullName>
    </recommendedName>
</protein>
<dbReference type="OrthoDB" id="8001694at2"/>
<evidence type="ECO:0000256" key="1">
    <source>
        <dbReference type="SAM" id="Coils"/>
    </source>
</evidence>
<evidence type="ECO:0000313" key="2">
    <source>
        <dbReference type="EMBL" id="CUA98647.1"/>
    </source>
</evidence>
<reference evidence="3" key="1">
    <citation type="submission" date="2015-08" db="EMBL/GenBank/DDBJ databases">
        <authorList>
            <person name="Varghese N."/>
        </authorList>
    </citation>
    <scope>NUCLEOTIDE SEQUENCE [LARGE SCALE GENOMIC DNA]</scope>
    <source>
        <strain evidence="3">DSM 23407</strain>
    </source>
</reference>
<gene>
    <name evidence="2" type="ORF">Ga0061067_11082</name>
</gene>
<accession>A0A0K6I5V1</accession>
<proteinExistence type="predicted"/>
<dbReference type="EMBL" id="CYHE01000010">
    <property type="protein sequence ID" value="CUA98647.1"/>
    <property type="molecule type" value="Genomic_DNA"/>
</dbReference>
<keyword evidence="1" id="KW-0175">Coiled coil</keyword>
<dbReference type="Proteomes" id="UP000183900">
    <property type="component" value="Unassembled WGS sequence"/>
</dbReference>
<evidence type="ECO:0008006" key="4">
    <source>
        <dbReference type="Google" id="ProtNLM"/>
    </source>
</evidence>